<dbReference type="STRING" id="74649.A0A2P6Q1S1"/>
<dbReference type="PROSITE" id="PS51321">
    <property type="entry name" value="TFIIS_CENTRAL"/>
    <property type="match status" value="1"/>
</dbReference>
<feature type="region of interest" description="Disordered" evidence="1">
    <location>
        <begin position="586"/>
        <end position="692"/>
    </location>
</feature>
<feature type="region of interest" description="Disordered" evidence="1">
    <location>
        <begin position="239"/>
        <end position="287"/>
    </location>
</feature>
<gene>
    <name evidence="3" type="ORF">RchiOBHm_Chr6g0312791</name>
</gene>
<organism evidence="3 4">
    <name type="scientific">Rosa chinensis</name>
    <name type="common">China rose</name>
    <dbReference type="NCBI Taxonomy" id="74649"/>
    <lineage>
        <taxon>Eukaryota</taxon>
        <taxon>Viridiplantae</taxon>
        <taxon>Streptophyta</taxon>
        <taxon>Embryophyta</taxon>
        <taxon>Tracheophyta</taxon>
        <taxon>Spermatophyta</taxon>
        <taxon>Magnoliopsida</taxon>
        <taxon>eudicotyledons</taxon>
        <taxon>Gunneridae</taxon>
        <taxon>Pentapetalae</taxon>
        <taxon>rosids</taxon>
        <taxon>fabids</taxon>
        <taxon>Rosales</taxon>
        <taxon>Rosaceae</taxon>
        <taxon>Rosoideae</taxon>
        <taxon>Rosoideae incertae sedis</taxon>
        <taxon>Rosa</taxon>
    </lineage>
</organism>
<protein>
    <submittedName>
        <fullName evidence="3">Putative transcription elongation factor S-II, central domain-containing protein</fullName>
    </submittedName>
</protein>
<feature type="compositionally biased region" description="Basic and acidic residues" evidence="1">
    <location>
        <begin position="619"/>
        <end position="649"/>
    </location>
</feature>
<feature type="compositionally biased region" description="Polar residues" evidence="1">
    <location>
        <begin position="1033"/>
        <end position="1046"/>
    </location>
</feature>
<evidence type="ECO:0000313" key="4">
    <source>
        <dbReference type="Proteomes" id="UP000238479"/>
    </source>
</evidence>
<dbReference type="Pfam" id="PF07744">
    <property type="entry name" value="SPOC"/>
    <property type="match status" value="1"/>
</dbReference>
<feature type="region of interest" description="Disordered" evidence="1">
    <location>
        <begin position="188"/>
        <end position="223"/>
    </location>
</feature>
<dbReference type="InterPro" id="IPR003618">
    <property type="entry name" value="TFIIS_cen_dom"/>
</dbReference>
<feature type="compositionally biased region" description="Polar residues" evidence="1">
    <location>
        <begin position="277"/>
        <end position="287"/>
    </location>
</feature>
<evidence type="ECO:0000259" key="2">
    <source>
        <dbReference type="PROSITE" id="PS51321"/>
    </source>
</evidence>
<dbReference type="OrthoDB" id="1884872at2759"/>
<keyword evidence="3" id="KW-0251">Elongation factor</keyword>
<feature type="compositionally biased region" description="Polar residues" evidence="1">
    <location>
        <begin position="203"/>
        <end position="220"/>
    </location>
</feature>
<feature type="compositionally biased region" description="Polar residues" evidence="1">
    <location>
        <begin position="676"/>
        <end position="685"/>
    </location>
</feature>
<dbReference type="GO" id="GO:0005634">
    <property type="term" value="C:nucleus"/>
    <property type="evidence" value="ECO:0007669"/>
    <property type="project" value="TreeGrafter"/>
</dbReference>
<keyword evidence="4" id="KW-1185">Reference proteome</keyword>
<dbReference type="GO" id="GO:0003746">
    <property type="term" value="F:translation elongation factor activity"/>
    <property type="evidence" value="ECO:0007669"/>
    <property type="project" value="UniProtKB-KW"/>
</dbReference>
<dbReference type="PANTHER" id="PTHR11477">
    <property type="entry name" value="TRANSCRIPTION FACTOR S-II ZINC FINGER DOMAIN-CONTAINING PROTEIN"/>
    <property type="match status" value="1"/>
</dbReference>
<feature type="compositionally biased region" description="Acidic residues" evidence="1">
    <location>
        <begin position="970"/>
        <end position="981"/>
    </location>
</feature>
<feature type="compositionally biased region" description="Polar residues" evidence="1">
    <location>
        <begin position="919"/>
        <end position="935"/>
    </location>
</feature>
<dbReference type="SUPFAM" id="SSF46942">
    <property type="entry name" value="Elongation factor TFIIS domain 2"/>
    <property type="match status" value="1"/>
</dbReference>
<dbReference type="Gene3D" id="1.10.472.30">
    <property type="entry name" value="Transcription elongation factor S-II, central domain"/>
    <property type="match status" value="1"/>
</dbReference>
<feature type="compositionally biased region" description="Polar residues" evidence="1">
    <location>
        <begin position="867"/>
        <end position="877"/>
    </location>
</feature>
<feature type="domain" description="TFIIS central" evidence="2">
    <location>
        <begin position="372"/>
        <end position="482"/>
    </location>
</feature>
<sequence>MSSNFVPQHLPISSMETGQLEPILKNMGSSTPEIQMGGIGSVSSGPGSQQFLISNSQMEMMPNYTGSQGLSQAYMQMGHIANANGNLGSQKLFTPSNQFGEIGSLPTNVGSYQLLASMKRKAPLEPMFLDPGTHQLLMPHKRVVQLEHRPWLQQAPAANKRAVQLESMASAPGSQNMLAPNKKMVKMESFSGRSGPQRSSSQKNQTSQMQPSPKAQNESFESVRSKMRETLAAALALVNQQQDKSPESENKSQGKTQESSGPVKHEFKEEPKETFPSGETCSTPKSNIAESAGQSIMSNANTSDSTLASICDGKEFQSSSILPYDVSFGDNLFVKDELLQGNGLSWVLDSDIEMADRNEIPPAVKQESDQEMRHPEEQAVQSLEQVAVQSPEQLAFEIEAELFKLFGGVNKKYKEKGRSLLFNLKDRNNPELRERVMSGEITPERLCSMTAEELASKELSEWRMAKAEELAQMVVLPDSELDMRRLVKKTHKGEVEVEQYDNTPMEVPISHDQGQPRSKETEVSTPLQSVKPRNEVKARRQNGNEEESFTFPSSDGSDLLQGLMVDDGLKDLPPIVSLDEFMESLDNEPPFEIPPEKLSPVSEKENSETGSESKSSRLSPKDSVHSFSPKRDEIVATDSKPEAVIKTEDNPAVIKTSDSAGVKSGDTIADVKSGDSLENTESTPVQKPKGEHLWGGSLQLSISTKASVIGLFKSGEKTSAKDWPGSLEIKGRVRLDAFEKFLQELPQSRSRAVMVVHFVLKEGSSETESASLREVRDSYISDERVGFAEPCSGVELYFCPPHNKTCDMLSKIIQKEHVEALNAIDNGLIGVIVWRKLTSPKSSSHQKHASKKQHYSSSTSRRHHDTNSNANYNSKPSQPRVLPPTHTKVTHDDEEDEVPPGFGPPSSRDDDDLPEFNYSGASNPSVPQFSTQRSSRGPGMYPESQTPRPVDKMRELILKYGQNDSRASWNDDDDDDDDDIPEWQPNPTPSQYQRPQLQPVNNYQQPMLRAHIGSPLQQQPLHTPQPQMHVASGLQTPSPYWQQGNQWAPPPPPQSGGVWATNVACQPESGQFYGEPDRGTAGQPGIAWRQNAPRSRGF</sequence>
<dbReference type="GO" id="GO:0006351">
    <property type="term" value="P:DNA-templated transcription"/>
    <property type="evidence" value="ECO:0007669"/>
    <property type="project" value="InterPro"/>
</dbReference>
<dbReference type="InterPro" id="IPR012921">
    <property type="entry name" value="SPOC_C"/>
</dbReference>
<proteinExistence type="predicted"/>
<dbReference type="Pfam" id="PF07500">
    <property type="entry name" value="TFIIS_M"/>
    <property type="match status" value="1"/>
</dbReference>
<reference evidence="3 4" key="1">
    <citation type="journal article" date="2018" name="Nat. Genet.">
        <title>The Rosa genome provides new insights in the design of modern roses.</title>
        <authorList>
            <person name="Bendahmane M."/>
        </authorList>
    </citation>
    <scope>NUCLEOTIDE SEQUENCE [LARGE SCALE GENOMIC DNA]</scope>
    <source>
        <strain evidence="4">cv. Old Blush</strain>
    </source>
</reference>
<feature type="region of interest" description="Disordered" evidence="1">
    <location>
        <begin position="1015"/>
        <end position="1098"/>
    </location>
</feature>
<comment type="caution">
    <text evidence="3">The sequence shown here is derived from an EMBL/GenBank/DDBJ whole genome shotgun (WGS) entry which is preliminary data.</text>
</comment>
<accession>A0A2P6Q1S1</accession>
<feature type="compositionally biased region" description="Basic and acidic residues" evidence="1">
    <location>
        <begin position="263"/>
        <end position="273"/>
    </location>
</feature>
<feature type="compositionally biased region" description="Polar residues" evidence="1">
    <location>
        <begin position="608"/>
        <end position="618"/>
    </location>
</feature>
<dbReference type="Gramene" id="PRQ28140">
    <property type="protein sequence ID" value="PRQ28140"/>
    <property type="gene ID" value="RchiOBHm_Chr6g0312791"/>
</dbReference>
<feature type="region of interest" description="Disordered" evidence="1">
    <location>
        <begin position="505"/>
        <end position="557"/>
    </location>
</feature>
<dbReference type="PANTHER" id="PTHR11477:SF20">
    <property type="entry name" value="SPOC DOMAIN _ TRANSCRIPTION ELONGATION FACTOR S-II PROTEIN"/>
    <property type="match status" value="1"/>
</dbReference>
<dbReference type="EMBL" id="PDCK01000044">
    <property type="protein sequence ID" value="PRQ28140.1"/>
    <property type="molecule type" value="Genomic_DNA"/>
</dbReference>
<dbReference type="CDD" id="cd21538">
    <property type="entry name" value="SPOC_TFIIS"/>
    <property type="match status" value="1"/>
</dbReference>
<name>A0A2P6Q1S1_ROSCH</name>
<feature type="compositionally biased region" description="Polar residues" evidence="1">
    <location>
        <begin position="989"/>
        <end position="1003"/>
    </location>
</feature>
<dbReference type="SMART" id="SM00510">
    <property type="entry name" value="TFS2M"/>
    <property type="match status" value="1"/>
</dbReference>
<feature type="region of interest" description="Disordered" evidence="1">
    <location>
        <begin position="840"/>
        <end position="1003"/>
    </location>
</feature>
<feature type="compositionally biased region" description="Basic residues" evidence="1">
    <location>
        <begin position="844"/>
        <end position="864"/>
    </location>
</feature>
<feature type="compositionally biased region" description="Low complexity" evidence="1">
    <location>
        <begin position="189"/>
        <end position="202"/>
    </location>
</feature>
<dbReference type="Proteomes" id="UP000238479">
    <property type="component" value="Chromosome 6"/>
</dbReference>
<evidence type="ECO:0000313" key="3">
    <source>
        <dbReference type="EMBL" id="PRQ28140.1"/>
    </source>
</evidence>
<keyword evidence="3" id="KW-0648">Protein biosynthesis</keyword>
<feature type="compositionally biased region" description="Low complexity" evidence="1">
    <location>
        <begin position="1015"/>
        <end position="1027"/>
    </location>
</feature>
<dbReference type="InterPro" id="IPR036575">
    <property type="entry name" value="TFIIS_cen_dom_sf"/>
</dbReference>
<evidence type="ECO:0000256" key="1">
    <source>
        <dbReference type="SAM" id="MobiDB-lite"/>
    </source>
</evidence>
<dbReference type="OMA" id="VHGVELY"/>
<dbReference type="AlphaFoldDB" id="A0A2P6Q1S1"/>